<dbReference type="RefSeq" id="YP_195057.1">
    <property type="nucleotide sequence ID" value="NC_006820.1"/>
</dbReference>
<accession>Q5GQT1</accession>
<organism evidence="1 2">
    <name type="scientific">Synechococcus phage S-PM2</name>
    <dbReference type="NCBI Taxonomy" id="238854"/>
    <lineage>
        <taxon>Viruses</taxon>
        <taxon>Duplodnaviria</taxon>
        <taxon>Heunggongvirae</taxon>
        <taxon>Uroviricota</taxon>
        <taxon>Caudoviricetes</taxon>
        <taxon>Pantevenvirales</taxon>
        <taxon>Kyanoviridae</taxon>
        <taxon>Nodensvirus</taxon>
        <taxon>Nodensvirus spm2</taxon>
    </lineage>
</organism>
<name>Q5GQT1_BPSYP</name>
<protein>
    <submittedName>
        <fullName evidence="1">Hypothetical-Protein belonging to T4-LIKE GC: 768</fullName>
    </submittedName>
</protein>
<reference evidence="1 2" key="2">
    <citation type="journal article" date="2005" name="J. Bacteriol.">
        <title>The genome of S-PM2, a 'photosynthetic' T4-type bacteriophage that infects marine Synechococcus strains.</title>
        <authorList>
            <person name="Mann N.H."/>
            <person name="Clokie M.R."/>
            <person name="Millard A."/>
            <person name="Cook A."/>
            <person name="Wilson W.H."/>
            <person name="Wheatley P.J."/>
            <person name="Letarov A."/>
            <person name="Krisch H.M."/>
        </authorList>
    </citation>
    <scope>NUCLEOTIDE SEQUENCE</scope>
</reference>
<proteinExistence type="predicted"/>
<keyword evidence="2" id="KW-1185">Reference proteome</keyword>
<evidence type="ECO:0000313" key="2">
    <source>
        <dbReference type="Proteomes" id="UP000000994"/>
    </source>
</evidence>
<dbReference type="EMBL" id="AJ630128">
    <property type="protein sequence ID" value="CAF34087.1"/>
    <property type="molecule type" value="Genomic_DNA"/>
</dbReference>
<evidence type="ECO:0000313" key="1">
    <source>
        <dbReference type="EMBL" id="CAF34087.1"/>
    </source>
</evidence>
<sequence length="68" mass="7672">MTDKTKLLKMIENALQTAPPNEEAEAQAVIDATADWFEEVLQSIGITPSCIPTLLRYQAHQHEYLNDD</sequence>
<reference evidence="1 2" key="1">
    <citation type="journal article" date="2004" name="Proc. Natl. Acad. Sci. U.S.A.">
        <title>Genetic organization of the psbAD region in phages infecting marine Synechococcus strains.</title>
        <authorList>
            <person name="Millard A."/>
            <person name="Clokie M.R."/>
            <person name="Shub D.A."/>
            <person name="Mann N.H."/>
        </authorList>
    </citation>
    <scope>NUCLEOTIDE SEQUENCE [LARGE SCALE GENOMIC DNA]</scope>
</reference>
<organismHost>
    <name type="scientific">Synechococcus</name>
    <dbReference type="NCBI Taxonomy" id="1129"/>
</organismHost>
<gene>
    <name evidence="1" type="ORF">S-PM2p023</name>
</gene>
<dbReference type="GeneID" id="3260437"/>
<dbReference type="Proteomes" id="UP000000994">
    <property type="component" value="Segment"/>
</dbReference>
<dbReference type="KEGG" id="vg:3260437"/>